<evidence type="ECO:0000256" key="1">
    <source>
        <dbReference type="ARBA" id="ARBA00009199"/>
    </source>
</evidence>
<protein>
    <recommendedName>
        <fullName evidence="4">Amidase domain-containing protein</fullName>
    </recommendedName>
</protein>
<evidence type="ECO:0000313" key="5">
    <source>
        <dbReference type="EMBL" id="TRY79338.1"/>
    </source>
</evidence>
<comment type="caution">
    <text evidence="5">The sequence shown here is derived from an EMBL/GenBank/DDBJ whole genome shotgun (WGS) entry which is preliminary data.</text>
</comment>
<organism evidence="5 6">
    <name type="scientific">Tigriopus californicus</name>
    <name type="common">Marine copepod</name>
    <dbReference type="NCBI Taxonomy" id="6832"/>
    <lineage>
        <taxon>Eukaryota</taxon>
        <taxon>Metazoa</taxon>
        <taxon>Ecdysozoa</taxon>
        <taxon>Arthropoda</taxon>
        <taxon>Crustacea</taxon>
        <taxon>Multicrustacea</taxon>
        <taxon>Hexanauplia</taxon>
        <taxon>Copepoda</taxon>
        <taxon>Harpacticoida</taxon>
        <taxon>Harpacticidae</taxon>
        <taxon>Tigriopus</taxon>
    </lineage>
</organism>
<reference evidence="5 6" key="1">
    <citation type="journal article" date="2018" name="Nat. Ecol. Evol.">
        <title>Genomic signatures of mitonuclear coevolution across populations of Tigriopus californicus.</title>
        <authorList>
            <person name="Barreto F.S."/>
            <person name="Watson E.T."/>
            <person name="Lima T.G."/>
            <person name="Willett C.S."/>
            <person name="Edmands S."/>
            <person name="Li W."/>
            <person name="Burton R.S."/>
        </authorList>
    </citation>
    <scope>NUCLEOTIDE SEQUENCE [LARGE SCALE GENOMIC DNA]</scope>
    <source>
        <strain evidence="5 6">San Diego</strain>
    </source>
</reference>
<dbReference type="GO" id="GO:0009062">
    <property type="term" value="P:fatty acid catabolic process"/>
    <property type="evidence" value="ECO:0007669"/>
    <property type="project" value="TreeGrafter"/>
</dbReference>
<feature type="active site" description="Charge relay system" evidence="3">
    <location>
        <position position="161"/>
    </location>
</feature>
<gene>
    <name evidence="5" type="ORF">TCAL_06605</name>
</gene>
<dbReference type="PANTHER" id="PTHR45847:SF6">
    <property type="entry name" value="FATTY ACID AMIDE HYDROLASE"/>
    <property type="match status" value="1"/>
</dbReference>
<dbReference type="InterPro" id="IPR020556">
    <property type="entry name" value="Amidase_CS"/>
</dbReference>
<comment type="similarity">
    <text evidence="1">Belongs to the amidase family.</text>
</comment>
<keyword evidence="6" id="KW-1185">Reference proteome</keyword>
<dbReference type="STRING" id="6832.A0A553PNT7"/>
<dbReference type="Proteomes" id="UP000318571">
    <property type="component" value="Chromosome 6"/>
</dbReference>
<dbReference type="SUPFAM" id="SSF75304">
    <property type="entry name" value="Amidase signature (AS) enzymes"/>
    <property type="match status" value="1"/>
</dbReference>
<dbReference type="GO" id="GO:0017064">
    <property type="term" value="F:fatty acid amide hydrolase activity"/>
    <property type="evidence" value="ECO:0007669"/>
    <property type="project" value="TreeGrafter"/>
</dbReference>
<evidence type="ECO:0000259" key="4">
    <source>
        <dbReference type="Pfam" id="PF01425"/>
    </source>
</evidence>
<dbReference type="FunFam" id="3.90.1300.10:FF:000003">
    <property type="entry name" value="Amidase signature enzyme"/>
    <property type="match status" value="1"/>
</dbReference>
<dbReference type="OMA" id="GMQPWKY"/>
<dbReference type="PANTHER" id="PTHR45847">
    <property type="entry name" value="FATTY ACID AMIDE HYDROLASE"/>
    <property type="match status" value="1"/>
</dbReference>
<dbReference type="Pfam" id="PF01425">
    <property type="entry name" value="Amidase"/>
    <property type="match status" value="1"/>
</dbReference>
<evidence type="ECO:0000256" key="2">
    <source>
        <dbReference type="ARBA" id="ARBA00022801"/>
    </source>
</evidence>
<dbReference type="Gene3D" id="3.90.1300.10">
    <property type="entry name" value="Amidase signature (AS) domain"/>
    <property type="match status" value="1"/>
</dbReference>
<dbReference type="EMBL" id="VCGU01000002">
    <property type="protein sequence ID" value="TRY79338.1"/>
    <property type="molecule type" value="Genomic_DNA"/>
</dbReference>
<proteinExistence type="inferred from homology"/>
<dbReference type="OrthoDB" id="6428749at2759"/>
<dbReference type="GO" id="GO:0004040">
    <property type="term" value="F:amidase activity"/>
    <property type="evidence" value="ECO:0007669"/>
    <property type="project" value="TreeGrafter"/>
</dbReference>
<evidence type="ECO:0000313" key="6">
    <source>
        <dbReference type="Proteomes" id="UP000318571"/>
    </source>
</evidence>
<dbReference type="InterPro" id="IPR052096">
    <property type="entry name" value="Endocannabinoid_amidase"/>
</dbReference>
<feature type="active site" description="Charge relay system" evidence="3">
    <location>
        <position position="236"/>
    </location>
</feature>
<dbReference type="AlphaFoldDB" id="A0A553PNT7"/>
<dbReference type="InterPro" id="IPR036928">
    <property type="entry name" value="AS_sf"/>
</dbReference>
<accession>A0A553PNT7</accession>
<dbReference type="PROSITE" id="PS00571">
    <property type="entry name" value="AMIDASES"/>
    <property type="match status" value="1"/>
</dbReference>
<feature type="active site" description="Acyl-ester intermediate" evidence="3">
    <location>
        <position position="260"/>
    </location>
</feature>
<feature type="domain" description="Amidase" evidence="4">
    <location>
        <begin position="109"/>
        <end position="588"/>
    </location>
</feature>
<name>A0A553PNT7_TIGCA</name>
<keyword evidence="2" id="KW-0378">Hydrolase</keyword>
<dbReference type="PIRSF" id="PIRSF001221">
    <property type="entry name" value="Amidase_fungi"/>
    <property type="match status" value="1"/>
</dbReference>
<evidence type="ECO:0000256" key="3">
    <source>
        <dbReference type="PIRSR" id="PIRSR001221-1"/>
    </source>
</evidence>
<sequence length="601" mass="66007">MEAIQAQSELLCAYISDCLNSITKNDVKILGASMGVALGIYYLAHQTKIFFLRKRLRKRVKELQRQRLKAIQRIQEAFPSLSTRQGDIIALDFPVLRQKLQDGELTSVEVLEAFQAKAIEVHRDTNCVTTFIGDAITRAKGLDSLPKEARGPLHGMPFSLKEHIHLEAEDCTVGVPGSIRAPSARDAELVRILKHLGAVPFCRTNLPQTCLSFDCSNPIFGQTLNPNDLTRSPGGSSGGEGALISGGGSVMGFGSDLGGSVRIPALFCGITSLKPTAGRIPSSGQALDGGLVGVVGVLNSLGLMARSAASIEDCLQQILREDKISLISRDARFCPISWNESRSRTGQLLRIGWYDFDGFMEATPGMRRAVREAITVLQDQGHTIVRFCPPGLAKVGALYTQLVGADNGESTLNLVKNSEIDWTAWAPGYYSFRIPLWLRQKLSSLVSFMSPMSANMLTANEHSWRSAELWELNNYRLELTEHILREWDRQGIDVVIAPGLAMPAQPIGYPAWELPAASYTCVYNVLNFPAGSIPVSKENEKDQEALEDYPGHEKDSVYGWIKEGTKGALGMSLNVQVVGRPWHEELVLRVMKDIESHLECS</sequence>
<dbReference type="InterPro" id="IPR023631">
    <property type="entry name" value="Amidase_dom"/>
</dbReference>